<sequence>INSERRRYNFEEYWNDVILGCKIKRDILNIKAEIEHIQSMLSDANDKLKMKEDEFAGNSSKWKEGSVNEDNFLDGGDVLDGGDILDG</sequence>
<gene>
    <name evidence="1" type="ORF">SPELUC_LOCUS17229</name>
</gene>
<accession>A0ACA9RFM8</accession>
<keyword evidence="2" id="KW-1185">Reference proteome</keyword>
<reference evidence="1" key="1">
    <citation type="submission" date="2021-06" db="EMBL/GenBank/DDBJ databases">
        <authorList>
            <person name="Kallberg Y."/>
            <person name="Tangrot J."/>
            <person name="Rosling A."/>
        </authorList>
    </citation>
    <scope>NUCLEOTIDE SEQUENCE</scope>
    <source>
        <strain evidence="1">28 12/20/2015</strain>
    </source>
</reference>
<evidence type="ECO:0000313" key="2">
    <source>
        <dbReference type="Proteomes" id="UP000789366"/>
    </source>
</evidence>
<feature type="non-terminal residue" evidence="1">
    <location>
        <position position="1"/>
    </location>
</feature>
<feature type="non-terminal residue" evidence="1">
    <location>
        <position position="87"/>
    </location>
</feature>
<proteinExistence type="predicted"/>
<comment type="caution">
    <text evidence="1">The sequence shown here is derived from an EMBL/GenBank/DDBJ whole genome shotgun (WGS) entry which is preliminary data.</text>
</comment>
<dbReference type="Proteomes" id="UP000789366">
    <property type="component" value="Unassembled WGS sequence"/>
</dbReference>
<evidence type="ECO:0000313" key="1">
    <source>
        <dbReference type="EMBL" id="CAG8791006.1"/>
    </source>
</evidence>
<name>A0ACA9RFM8_9GLOM</name>
<protein>
    <submittedName>
        <fullName evidence="1">3725_t:CDS:1</fullName>
    </submittedName>
</protein>
<organism evidence="1 2">
    <name type="scientific">Cetraspora pellucida</name>
    <dbReference type="NCBI Taxonomy" id="1433469"/>
    <lineage>
        <taxon>Eukaryota</taxon>
        <taxon>Fungi</taxon>
        <taxon>Fungi incertae sedis</taxon>
        <taxon>Mucoromycota</taxon>
        <taxon>Glomeromycotina</taxon>
        <taxon>Glomeromycetes</taxon>
        <taxon>Diversisporales</taxon>
        <taxon>Gigasporaceae</taxon>
        <taxon>Cetraspora</taxon>
    </lineage>
</organism>
<dbReference type="EMBL" id="CAJVPW010069093">
    <property type="protein sequence ID" value="CAG8791006.1"/>
    <property type="molecule type" value="Genomic_DNA"/>
</dbReference>